<name>A0A0F9ESV8_9ZZZZ</name>
<reference evidence="1" key="1">
    <citation type="journal article" date="2015" name="Nature">
        <title>Complex archaea that bridge the gap between prokaryotes and eukaryotes.</title>
        <authorList>
            <person name="Spang A."/>
            <person name="Saw J.H."/>
            <person name="Jorgensen S.L."/>
            <person name="Zaremba-Niedzwiedzka K."/>
            <person name="Martijn J."/>
            <person name="Lind A.E."/>
            <person name="van Eijk R."/>
            <person name="Schleper C."/>
            <person name="Guy L."/>
            <person name="Ettema T.J."/>
        </authorList>
    </citation>
    <scope>NUCLEOTIDE SEQUENCE</scope>
</reference>
<dbReference type="AlphaFoldDB" id="A0A0F9ESV8"/>
<comment type="caution">
    <text evidence="1">The sequence shown here is derived from an EMBL/GenBank/DDBJ whole genome shotgun (WGS) entry which is preliminary data.</text>
</comment>
<gene>
    <name evidence="1" type="ORF">LCGC14_2037020</name>
</gene>
<feature type="non-terminal residue" evidence="1">
    <location>
        <position position="1"/>
    </location>
</feature>
<dbReference type="EMBL" id="LAZR01023814">
    <property type="protein sequence ID" value="KKL77228.1"/>
    <property type="molecule type" value="Genomic_DNA"/>
</dbReference>
<evidence type="ECO:0000313" key="1">
    <source>
        <dbReference type="EMBL" id="KKL77228.1"/>
    </source>
</evidence>
<accession>A0A0F9ESV8</accession>
<sequence length="40" mass="4986">RRIHPDKLLLDWLHQAGEFSLSVQLSFEKRLKYNYDFKHR</sequence>
<proteinExistence type="predicted"/>
<protein>
    <submittedName>
        <fullName evidence="1">Uncharacterized protein</fullName>
    </submittedName>
</protein>
<organism evidence="1">
    <name type="scientific">marine sediment metagenome</name>
    <dbReference type="NCBI Taxonomy" id="412755"/>
    <lineage>
        <taxon>unclassified sequences</taxon>
        <taxon>metagenomes</taxon>
        <taxon>ecological metagenomes</taxon>
    </lineage>
</organism>